<evidence type="ECO:0000259" key="3">
    <source>
        <dbReference type="Pfam" id="PF00472"/>
    </source>
</evidence>
<dbReference type="PANTHER" id="PTHR47814">
    <property type="entry name" value="PEPTIDYL-TRNA HYDROLASE ARFB"/>
    <property type="match status" value="1"/>
</dbReference>
<dbReference type="NCBIfam" id="NF006718">
    <property type="entry name" value="PRK09256.1"/>
    <property type="match status" value="1"/>
</dbReference>
<comment type="similarity">
    <text evidence="1">Belongs to the prokaryotic/mitochondrial release factor family.</text>
</comment>
<dbReference type="GO" id="GO:0004045">
    <property type="term" value="F:peptidyl-tRNA hydrolase activity"/>
    <property type="evidence" value="ECO:0007669"/>
    <property type="project" value="TreeGrafter"/>
</dbReference>
<sequence length="140" mass="15814">MIQINSSISIAEKEIKENFIRAPGPGGQKVNKTESAVQLRFNARTSPSLSPSQFKRLKALAGQRITREGVIVITANQFRSQDQNRKDALDRLIKMIKKSTETPKIRRPTKPSKNAIKRRLDGKRHQSAIKKERGKVSQPD</sequence>
<dbReference type="GO" id="GO:0072344">
    <property type="term" value="P:rescue of stalled ribosome"/>
    <property type="evidence" value="ECO:0007669"/>
    <property type="project" value="TreeGrafter"/>
</dbReference>
<dbReference type="Gene3D" id="3.30.160.20">
    <property type="match status" value="1"/>
</dbReference>
<dbReference type="InterPro" id="IPR045853">
    <property type="entry name" value="Pep_chain_release_fac_I_sf"/>
</dbReference>
<dbReference type="EMBL" id="UINC01198978">
    <property type="protein sequence ID" value="SVE17185.1"/>
    <property type="molecule type" value="Genomic_DNA"/>
</dbReference>
<reference evidence="4" key="1">
    <citation type="submission" date="2018-05" db="EMBL/GenBank/DDBJ databases">
        <authorList>
            <person name="Lanie J.A."/>
            <person name="Ng W.-L."/>
            <person name="Kazmierczak K.M."/>
            <person name="Andrzejewski T.M."/>
            <person name="Davidsen T.M."/>
            <person name="Wayne K.J."/>
            <person name="Tettelin H."/>
            <person name="Glass J.I."/>
            <person name="Rusch D."/>
            <person name="Podicherti R."/>
            <person name="Tsui H.-C.T."/>
            <person name="Winkler M.E."/>
        </authorList>
    </citation>
    <scope>NUCLEOTIDE SEQUENCE</scope>
</reference>
<evidence type="ECO:0000313" key="4">
    <source>
        <dbReference type="EMBL" id="SVE17185.1"/>
    </source>
</evidence>
<proteinExistence type="inferred from homology"/>
<feature type="region of interest" description="Disordered" evidence="2">
    <location>
        <begin position="98"/>
        <end position="140"/>
    </location>
</feature>
<dbReference type="PANTHER" id="PTHR47814:SF1">
    <property type="entry name" value="PEPTIDYL-TRNA HYDROLASE ARFB"/>
    <property type="match status" value="1"/>
</dbReference>
<dbReference type="AlphaFoldDB" id="A0A383BCM7"/>
<dbReference type="GO" id="GO:0003747">
    <property type="term" value="F:translation release factor activity"/>
    <property type="evidence" value="ECO:0007669"/>
    <property type="project" value="InterPro"/>
</dbReference>
<protein>
    <recommendedName>
        <fullName evidence="3">Prokaryotic-type class I peptide chain release factors domain-containing protein</fullName>
    </recommendedName>
</protein>
<accession>A0A383BCM7</accession>
<evidence type="ECO:0000256" key="1">
    <source>
        <dbReference type="ARBA" id="ARBA00010835"/>
    </source>
</evidence>
<feature type="compositionally biased region" description="Basic and acidic residues" evidence="2">
    <location>
        <begin position="129"/>
        <end position="140"/>
    </location>
</feature>
<dbReference type="GO" id="GO:0043022">
    <property type="term" value="F:ribosome binding"/>
    <property type="evidence" value="ECO:0007669"/>
    <property type="project" value="TreeGrafter"/>
</dbReference>
<name>A0A383BCM7_9ZZZZ</name>
<dbReference type="InterPro" id="IPR000352">
    <property type="entry name" value="Pep_chain_release_fac_I"/>
</dbReference>
<evidence type="ECO:0000256" key="2">
    <source>
        <dbReference type="SAM" id="MobiDB-lite"/>
    </source>
</evidence>
<feature type="domain" description="Prokaryotic-type class I peptide chain release factors" evidence="3">
    <location>
        <begin position="6"/>
        <end position="133"/>
    </location>
</feature>
<dbReference type="SUPFAM" id="SSF75620">
    <property type="entry name" value="Release factor"/>
    <property type="match status" value="1"/>
</dbReference>
<feature type="compositionally biased region" description="Basic residues" evidence="2">
    <location>
        <begin position="105"/>
        <end position="128"/>
    </location>
</feature>
<dbReference type="Pfam" id="PF00472">
    <property type="entry name" value="RF-1"/>
    <property type="match status" value="1"/>
</dbReference>
<organism evidence="4">
    <name type="scientific">marine metagenome</name>
    <dbReference type="NCBI Taxonomy" id="408172"/>
    <lineage>
        <taxon>unclassified sequences</taxon>
        <taxon>metagenomes</taxon>
        <taxon>ecological metagenomes</taxon>
    </lineage>
</organism>
<gene>
    <name evidence="4" type="ORF">METZ01_LOCUS470039</name>
</gene>